<dbReference type="AlphaFoldDB" id="A0AA95GUQ1"/>
<dbReference type="InterPro" id="IPR014114">
    <property type="entry name" value="TraW"/>
</dbReference>
<dbReference type="NCBIfam" id="NF010298">
    <property type="entry name" value="PRK13738.1"/>
    <property type="match status" value="1"/>
</dbReference>
<proteinExistence type="predicted"/>
<reference evidence="1" key="1">
    <citation type="submission" date="2023-04" db="EMBL/GenBank/DDBJ databases">
        <title>Genome dynamics across the evolutionary transition to endosymbiosis.</title>
        <authorList>
            <person name="Siozios S."/>
            <person name="Nadal-Jimenez P."/>
            <person name="Azagi T."/>
            <person name="Sprong H."/>
            <person name="Frost C.L."/>
            <person name="Parratt S.R."/>
            <person name="Taylor G."/>
            <person name="Brettell L."/>
            <person name="Lew K.C."/>
            <person name="Croft L."/>
            <person name="King K.C."/>
            <person name="Brockhurst M.A."/>
            <person name="Hypsa V."/>
            <person name="Novakova E."/>
            <person name="Darby A.C."/>
            <person name="Hurst G.D.D."/>
        </authorList>
    </citation>
    <scope>NUCLEOTIDE SEQUENCE</scope>
    <source>
        <strain evidence="1">APv</strain>
        <plasmid evidence="1">paPv4</plasmid>
    </source>
</reference>
<evidence type="ECO:0000313" key="2">
    <source>
        <dbReference type="Proteomes" id="UP001177595"/>
    </source>
</evidence>
<organism evidence="1 2">
    <name type="scientific">Arsenophonus nasoniae</name>
    <name type="common">son-killer infecting Nasonia vitripennis</name>
    <dbReference type="NCBI Taxonomy" id="638"/>
    <lineage>
        <taxon>Bacteria</taxon>
        <taxon>Pseudomonadati</taxon>
        <taxon>Pseudomonadota</taxon>
        <taxon>Gammaproteobacteria</taxon>
        <taxon>Enterobacterales</taxon>
        <taxon>Morganellaceae</taxon>
        <taxon>Arsenophonus</taxon>
    </lineage>
</organism>
<dbReference type="Proteomes" id="UP001177595">
    <property type="component" value="Plasmid paPv4"/>
</dbReference>
<dbReference type="NCBIfam" id="TIGR02743">
    <property type="entry name" value="TraW"/>
    <property type="match status" value="1"/>
</dbReference>
<geneLocation type="plasmid" evidence="1 2">
    <name>paPv4</name>
</geneLocation>
<accession>A0AA95GUQ1</accession>
<dbReference type="RefSeq" id="WP_280626862.1">
    <property type="nucleotide sequence ID" value="NZ_CP123508.1"/>
</dbReference>
<sequence length="206" mass="23400">MKKGLWVALFISQLACARDFGVTGEIWPIAERNILTLIEGRLTQLMNDGSWEKEMRAFKTRVRHHAQRPEPVGLTVAQHYSERFFDPSIRLSEDLKDDKGRVFAPKGKLFNPLKFIPFNQTLYFIDGDDPKQVAWMQAQQPQTLLYKIILVGGDVAKAADSLNRRVYFDQQGVLSRKLGLTTVPSKVTAAASGLRLRIETFPVRVL</sequence>
<dbReference type="EMBL" id="CP123508">
    <property type="protein sequence ID" value="WGM03631.1"/>
    <property type="molecule type" value="Genomic_DNA"/>
</dbReference>
<keyword evidence="1" id="KW-0614">Plasmid</keyword>
<evidence type="ECO:0000313" key="1">
    <source>
        <dbReference type="EMBL" id="WGM03631.1"/>
    </source>
</evidence>
<gene>
    <name evidence="1" type="primary">traW</name>
    <name evidence="1" type="ORF">QE210_19620</name>
</gene>
<protein>
    <submittedName>
        <fullName evidence="1">Type-F conjugative transfer system protein TraW</fullName>
    </submittedName>
</protein>
<name>A0AA95GUQ1_9GAMM</name>